<dbReference type="Proteomes" id="UP000092321">
    <property type="component" value="Unassembled WGS sequence"/>
</dbReference>
<dbReference type="GO" id="GO:0022857">
    <property type="term" value="F:transmembrane transporter activity"/>
    <property type="evidence" value="ECO:0007669"/>
    <property type="project" value="InterPro"/>
</dbReference>
<feature type="region of interest" description="Disordered" evidence="2">
    <location>
        <begin position="176"/>
        <end position="257"/>
    </location>
</feature>
<name>A0A1B7T7R9_9ASCO</name>
<keyword evidence="5" id="KW-1185">Reference proteome</keyword>
<dbReference type="AlphaFoldDB" id="A0A1B7T7R9"/>
<feature type="compositionally biased region" description="Polar residues" evidence="2">
    <location>
        <begin position="365"/>
        <end position="381"/>
    </location>
</feature>
<evidence type="ECO:0000256" key="2">
    <source>
        <dbReference type="SAM" id="MobiDB-lite"/>
    </source>
</evidence>
<dbReference type="InterPro" id="IPR010619">
    <property type="entry name" value="ThrE-like_N"/>
</dbReference>
<dbReference type="PANTHER" id="PTHR31082">
    <property type="entry name" value="PHEROMONE-REGULATED MEMBRANE PROTEIN 10"/>
    <property type="match status" value="1"/>
</dbReference>
<accession>A0A1B7T7R9</accession>
<feature type="compositionally biased region" description="Low complexity" evidence="2">
    <location>
        <begin position="13"/>
        <end position="28"/>
    </location>
</feature>
<feature type="compositionally biased region" description="Polar residues" evidence="2">
    <location>
        <begin position="232"/>
        <end position="257"/>
    </location>
</feature>
<protein>
    <recommendedName>
        <fullName evidence="3">Threonine/serine exporter-like N-terminal domain-containing protein</fullName>
    </recommendedName>
</protein>
<feature type="domain" description="Threonine/serine exporter-like N-terminal" evidence="3">
    <location>
        <begin position="426"/>
        <end position="473"/>
    </location>
</feature>
<evidence type="ECO:0000259" key="3">
    <source>
        <dbReference type="Pfam" id="PF06738"/>
    </source>
</evidence>
<dbReference type="InterPro" id="IPR051361">
    <property type="entry name" value="ThrE/Ser_Exporter"/>
</dbReference>
<feature type="non-terminal residue" evidence="4">
    <location>
        <position position="473"/>
    </location>
</feature>
<comment type="similarity">
    <text evidence="1">Belongs to the ThrE exporter (TC 2.A.79) family.</text>
</comment>
<organism evidence="4 5">
    <name type="scientific">Hanseniaspora valbyensis NRRL Y-1626</name>
    <dbReference type="NCBI Taxonomy" id="766949"/>
    <lineage>
        <taxon>Eukaryota</taxon>
        <taxon>Fungi</taxon>
        <taxon>Dikarya</taxon>
        <taxon>Ascomycota</taxon>
        <taxon>Saccharomycotina</taxon>
        <taxon>Saccharomycetes</taxon>
        <taxon>Saccharomycodales</taxon>
        <taxon>Saccharomycodaceae</taxon>
        <taxon>Hanseniaspora</taxon>
    </lineage>
</organism>
<evidence type="ECO:0000256" key="1">
    <source>
        <dbReference type="ARBA" id="ARBA00034125"/>
    </source>
</evidence>
<comment type="caution">
    <text evidence="4">The sequence shown here is derived from an EMBL/GenBank/DDBJ whole genome shotgun (WGS) entry which is preliminary data.</text>
</comment>
<evidence type="ECO:0000313" key="5">
    <source>
        <dbReference type="Proteomes" id="UP000092321"/>
    </source>
</evidence>
<feature type="compositionally biased region" description="Basic and acidic residues" evidence="2">
    <location>
        <begin position="188"/>
        <end position="201"/>
    </location>
</feature>
<feature type="region of interest" description="Disordered" evidence="2">
    <location>
        <begin position="1"/>
        <end position="28"/>
    </location>
</feature>
<reference evidence="5" key="1">
    <citation type="journal article" date="2016" name="Proc. Natl. Acad. Sci. U.S.A.">
        <title>Comparative genomics of biotechnologically important yeasts.</title>
        <authorList>
            <person name="Riley R."/>
            <person name="Haridas S."/>
            <person name="Wolfe K.H."/>
            <person name="Lopes M.R."/>
            <person name="Hittinger C.T."/>
            <person name="Goeker M."/>
            <person name="Salamov A.A."/>
            <person name="Wisecaver J.H."/>
            <person name="Long T.M."/>
            <person name="Calvey C.H."/>
            <person name="Aerts A.L."/>
            <person name="Barry K.W."/>
            <person name="Choi C."/>
            <person name="Clum A."/>
            <person name="Coughlan A.Y."/>
            <person name="Deshpande S."/>
            <person name="Douglass A.P."/>
            <person name="Hanson S.J."/>
            <person name="Klenk H.-P."/>
            <person name="LaButti K.M."/>
            <person name="Lapidus A."/>
            <person name="Lindquist E.A."/>
            <person name="Lipzen A.M."/>
            <person name="Meier-Kolthoff J.P."/>
            <person name="Ohm R.A."/>
            <person name="Otillar R.P."/>
            <person name="Pangilinan J.L."/>
            <person name="Peng Y."/>
            <person name="Rokas A."/>
            <person name="Rosa C.A."/>
            <person name="Scheuner C."/>
            <person name="Sibirny A.A."/>
            <person name="Slot J.C."/>
            <person name="Stielow J.B."/>
            <person name="Sun H."/>
            <person name="Kurtzman C.P."/>
            <person name="Blackwell M."/>
            <person name="Grigoriev I.V."/>
            <person name="Jeffries T.W."/>
        </authorList>
    </citation>
    <scope>NUCLEOTIDE SEQUENCE [LARGE SCALE GENOMIC DNA]</scope>
    <source>
        <strain evidence="5">NRRL Y-1626</strain>
    </source>
</reference>
<sequence length="473" mass="53371">MLPTFNSNKRDNTNSNDNTINNTNTNNTEQTNFVDALSHADSAEHTHLLEDVPLNEEHLDSDHLDPHDPLNSNIPDQQQKQEFVDNDAQIAELLAPYIANLSMNNPALYDQLVHTIDQNRMLNNVLPDQNSDFEMIQQMKKDMKDDLEADWNAVDPVQFLGEEPEEDNNIRNLESRSRYSHNNSNNSIHDDNSSVKSESRMKSFGSILNKIGLGGSESEEEDEYEKTKNDDSASLSSKAHNGRPSVNNSNFNTKNSIISKPESLTGKISSVLKKSVGLEDDYDLGAYHDHAIDLQNDIELDKMAPERRISGDSILDPHANVTGQQSYPVTIQLDRQPGLMHKFLFKYKNQKDGTTEDILRNQNFNSSQITGDGNMPSFQSTRPKDGKRMFPKKIVPPINLLPFKKGGLAKNAAITVHITNLLQKQRFMIRLCKALMLYGAPTHRLEDYMKTTSQVLEIDGQFLYLPGCMIISL</sequence>
<dbReference type="EMBL" id="LXPE01000428">
    <property type="protein sequence ID" value="OBA24774.1"/>
    <property type="molecule type" value="Genomic_DNA"/>
</dbReference>
<evidence type="ECO:0000313" key="4">
    <source>
        <dbReference type="EMBL" id="OBA24774.1"/>
    </source>
</evidence>
<dbReference type="PANTHER" id="PTHR31082:SF4">
    <property type="entry name" value="PHEROMONE-REGULATED MEMBRANE PROTEIN 10"/>
    <property type="match status" value="1"/>
</dbReference>
<proteinExistence type="inferred from homology"/>
<feature type="region of interest" description="Disordered" evidence="2">
    <location>
        <begin position="365"/>
        <end position="386"/>
    </location>
</feature>
<gene>
    <name evidence="4" type="ORF">HANVADRAFT_101840</name>
</gene>
<dbReference type="Pfam" id="PF06738">
    <property type="entry name" value="ThrE"/>
    <property type="match status" value="1"/>
</dbReference>